<keyword evidence="15 18" id="KW-0496">Mitochondrion</keyword>
<gene>
    <name evidence="20" type="primary">ND2</name>
</gene>
<evidence type="ECO:0000256" key="6">
    <source>
        <dbReference type="ARBA" id="ARBA00022448"/>
    </source>
</evidence>
<evidence type="ECO:0000256" key="15">
    <source>
        <dbReference type="ARBA" id="ARBA00023128"/>
    </source>
</evidence>
<evidence type="ECO:0000256" key="9">
    <source>
        <dbReference type="ARBA" id="ARBA00022792"/>
    </source>
</evidence>
<keyword evidence="7 18" id="KW-0679">Respiratory chain</keyword>
<evidence type="ECO:0000256" key="14">
    <source>
        <dbReference type="ARBA" id="ARBA00023075"/>
    </source>
</evidence>
<dbReference type="InterPro" id="IPR050175">
    <property type="entry name" value="Complex_I_Subunit_2"/>
</dbReference>
<keyword evidence="12 18" id="KW-1133">Transmembrane helix</keyword>
<dbReference type="InterPro" id="IPR001750">
    <property type="entry name" value="ND/Mrp_TM"/>
</dbReference>
<evidence type="ECO:0000256" key="7">
    <source>
        <dbReference type="ARBA" id="ARBA00022660"/>
    </source>
</evidence>
<keyword evidence="8 18" id="KW-0812">Transmembrane</keyword>
<keyword evidence="16 18" id="KW-0472">Membrane</keyword>
<evidence type="ECO:0000256" key="1">
    <source>
        <dbReference type="ARBA" id="ARBA00003257"/>
    </source>
</evidence>
<keyword evidence="9 18" id="KW-0999">Mitochondrion inner membrane</keyword>
<dbReference type="Pfam" id="PF00361">
    <property type="entry name" value="Proton_antipo_M"/>
    <property type="match status" value="1"/>
</dbReference>
<feature type="transmembrane region" description="Helical" evidence="18">
    <location>
        <begin position="268"/>
        <end position="291"/>
    </location>
</feature>
<dbReference type="PRINTS" id="PR01436">
    <property type="entry name" value="NADHDHGNASE2"/>
</dbReference>
<reference evidence="20" key="1">
    <citation type="journal article" date="2012" name="DNA Cell Biol.">
        <title>The complete mitochondrial genome of Leucoptera malifoliella Costa (Lepidoptera: Lyonetiidae).</title>
        <authorList>
            <person name="Wu Y.P."/>
            <person name="Zhao J.L."/>
            <person name="Su T.J."/>
            <person name="Li J."/>
            <person name="Yu F."/>
            <person name="Chesters D."/>
            <person name="Fan R.J."/>
            <person name="Chen M.C."/>
            <person name="Wu C.S."/>
            <person name="Zhu C.D."/>
        </authorList>
    </citation>
    <scope>NUCLEOTIDE SEQUENCE</scope>
</reference>
<evidence type="ECO:0000256" key="2">
    <source>
        <dbReference type="ARBA" id="ARBA00004448"/>
    </source>
</evidence>
<keyword evidence="11 18" id="KW-0249">Electron transport</keyword>
<dbReference type="PROSITE" id="PS51257">
    <property type="entry name" value="PROKAR_LIPOPROTEIN"/>
    <property type="match status" value="1"/>
</dbReference>
<comment type="subcellular location">
    <subcellularLocation>
        <location evidence="2 18">Mitochondrion inner membrane</location>
        <topology evidence="2 18">Multi-pass membrane protein</topology>
    </subcellularLocation>
</comment>
<keyword evidence="14 18" id="KW-0830">Ubiquinone</keyword>
<feature type="transmembrane region" description="Helical" evidence="18">
    <location>
        <begin position="89"/>
        <end position="115"/>
    </location>
</feature>
<dbReference type="GeneID" id="13540134"/>
<evidence type="ECO:0000256" key="11">
    <source>
        <dbReference type="ARBA" id="ARBA00022982"/>
    </source>
</evidence>
<feature type="transmembrane region" description="Helical" evidence="18">
    <location>
        <begin position="234"/>
        <end position="256"/>
    </location>
</feature>
<feature type="transmembrane region" description="Helical" evidence="18">
    <location>
        <begin position="63"/>
        <end position="82"/>
    </location>
</feature>
<evidence type="ECO:0000256" key="10">
    <source>
        <dbReference type="ARBA" id="ARBA00022967"/>
    </source>
</evidence>
<feature type="transmembrane region" description="Helical" evidence="18">
    <location>
        <begin position="12"/>
        <end position="37"/>
    </location>
</feature>
<organism evidence="20">
    <name type="scientific">Leucoptera malifoliella</name>
    <name type="common">pear leaf blister moth</name>
    <dbReference type="NCBI Taxonomy" id="753488"/>
    <lineage>
        <taxon>Eukaryota</taxon>
        <taxon>Metazoa</taxon>
        <taxon>Ecdysozoa</taxon>
        <taxon>Arthropoda</taxon>
        <taxon>Hexapoda</taxon>
        <taxon>Insecta</taxon>
        <taxon>Pterygota</taxon>
        <taxon>Neoptera</taxon>
        <taxon>Endopterygota</taxon>
        <taxon>Lepidoptera</taxon>
        <taxon>Glossata</taxon>
        <taxon>Ditrysia</taxon>
        <taxon>Yponomeutoidea</taxon>
        <taxon>Lyonetiidae</taxon>
        <taxon>Leucoptera</taxon>
    </lineage>
</organism>
<evidence type="ECO:0000256" key="17">
    <source>
        <dbReference type="ARBA" id="ARBA00049551"/>
    </source>
</evidence>
<evidence type="ECO:0000256" key="8">
    <source>
        <dbReference type="ARBA" id="ARBA00022692"/>
    </source>
</evidence>
<protein>
    <recommendedName>
        <fullName evidence="5 18">NADH-ubiquinone oxidoreductase chain 2</fullName>
        <ecNumber evidence="4 18">7.1.1.2</ecNumber>
    </recommendedName>
</protein>
<dbReference type="CTD" id="4536"/>
<feature type="transmembrane region" description="Helical" evidence="18">
    <location>
        <begin position="312"/>
        <end position="335"/>
    </location>
</feature>
<accession>J7F1F7</accession>
<dbReference type="EC" id="7.1.1.2" evidence="4 18"/>
<comment type="function">
    <text evidence="18">Core subunit of the mitochondrial membrane respiratory chain NADH dehydrogenase (Complex I) which catalyzes electron transfer from NADH through the respiratory chain, using ubiquinone as an electron acceptor. Essential for the catalytic activity and assembly of complex I.</text>
</comment>
<keyword evidence="6" id="KW-0813">Transport</keyword>
<dbReference type="InterPro" id="IPR003917">
    <property type="entry name" value="NADH_UbQ_OxRdtase_chain2"/>
</dbReference>
<feature type="domain" description="NADH:quinone oxidoreductase/Mrp antiporter transmembrane" evidence="19">
    <location>
        <begin position="27"/>
        <end position="283"/>
    </location>
</feature>
<name>J7F1F7_9NEOP</name>
<dbReference type="EMBL" id="JN790955">
    <property type="protein sequence ID" value="AER38727.1"/>
    <property type="molecule type" value="Genomic_DNA"/>
</dbReference>
<evidence type="ECO:0000256" key="13">
    <source>
        <dbReference type="ARBA" id="ARBA00023027"/>
    </source>
</evidence>
<evidence type="ECO:0000256" key="5">
    <source>
        <dbReference type="ARBA" id="ARBA00021008"/>
    </source>
</evidence>
<feature type="transmembrane region" description="Helical" evidence="18">
    <location>
        <begin position="198"/>
        <end position="222"/>
    </location>
</feature>
<evidence type="ECO:0000256" key="3">
    <source>
        <dbReference type="ARBA" id="ARBA00007012"/>
    </source>
</evidence>
<evidence type="ECO:0000256" key="12">
    <source>
        <dbReference type="ARBA" id="ARBA00022989"/>
    </source>
</evidence>
<dbReference type="GO" id="GO:0005743">
    <property type="term" value="C:mitochondrial inner membrane"/>
    <property type="evidence" value="ECO:0007669"/>
    <property type="project" value="UniProtKB-SubCell"/>
</dbReference>
<evidence type="ECO:0000256" key="18">
    <source>
        <dbReference type="RuleBase" id="RU003403"/>
    </source>
</evidence>
<dbReference type="RefSeq" id="YP_006665922.1">
    <property type="nucleotide sequence ID" value="NC_018547.1"/>
</dbReference>
<comment type="catalytic activity">
    <reaction evidence="17 18">
        <text>a ubiquinone + NADH + 5 H(+)(in) = a ubiquinol + NAD(+) + 4 H(+)(out)</text>
        <dbReference type="Rhea" id="RHEA:29091"/>
        <dbReference type="Rhea" id="RHEA-COMP:9565"/>
        <dbReference type="Rhea" id="RHEA-COMP:9566"/>
        <dbReference type="ChEBI" id="CHEBI:15378"/>
        <dbReference type="ChEBI" id="CHEBI:16389"/>
        <dbReference type="ChEBI" id="CHEBI:17976"/>
        <dbReference type="ChEBI" id="CHEBI:57540"/>
        <dbReference type="ChEBI" id="CHEBI:57945"/>
        <dbReference type="EC" id="7.1.1.2"/>
    </reaction>
</comment>
<comment type="function">
    <text evidence="1">Core subunit of the mitochondrial membrane respiratory chain NADH dehydrogenase (Complex I) that is believed to belong to the minimal assembly required for catalysis. Complex I functions in the transfer of electrons from NADH to the respiratory chain. The immediate electron acceptor for the enzyme is believed to be ubiquinone.</text>
</comment>
<dbReference type="GO" id="GO:0006120">
    <property type="term" value="P:mitochondrial electron transport, NADH to ubiquinone"/>
    <property type="evidence" value="ECO:0007669"/>
    <property type="project" value="InterPro"/>
</dbReference>
<dbReference type="PANTHER" id="PTHR46552:SF1">
    <property type="entry name" value="NADH-UBIQUINONE OXIDOREDUCTASE CHAIN 2"/>
    <property type="match status" value="1"/>
</dbReference>
<comment type="similarity">
    <text evidence="3 18">Belongs to the complex I subunit 2 family.</text>
</comment>
<dbReference type="PANTHER" id="PTHR46552">
    <property type="entry name" value="NADH-UBIQUINONE OXIDOREDUCTASE CHAIN 2"/>
    <property type="match status" value="1"/>
</dbReference>
<feature type="transmembrane region" description="Helical" evidence="18">
    <location>
        <begin position="135"/>
        <end position="162"/>
    </location>
</feature>
<geneLocation type="mitochondrion" evidence="20"/>
<evidence type="ECO:0000313" key="20">
    <source>
        <dbReference type="EMBL" id="AER38727.1"/>
    </source>
</evidence>
<proteinExistence type="inferred from homology"/>
<keyword evidence="13 18" id="KW-0520">NAD</keyword>
<evidence type="ECO:0000256" key="4">
    <source>
        <dbReference type="ARBA" id="ARBA00012944"/>
    </source>
</evidence>
<keyword evidence="10 18" id="KW-1278">Translocase</keyword>
<dbReference type="AlphaFoldDB" id="J7F1F7"/>
<dbReference type="GO" id="GO:0008137">
    <property type="term" value="F:NADH dehydrogenase (ubiquinone) activity"/>
    <property type="evidence" value="ECO:0007669"/>
    <property type="project" value="UniProtKB-EC"/>
</dbReference>
<evidence type="ECO:0000259" key="19">
    <source>
        <dbReference type="Pfam" id="PF00361"/>
    </source>
</evidence>
<sequence>MYKFYFNSNKLFFLFIIINSTMISISANSWFGCWIGLEINLLSFIPLISNVNNLLSSEAALKYFLIQSISSMNLMFLIININMLKNMEFFFLSLMLINMPLLMKMGSVPFHFWFINMIEGLSWMNCFLIMTWQKITPLIMIFYLYNFKFLFIIIMINAIIGAIGGLNSISLRKILAFSSINNLSWMISSMLISENLWLLYFFIYSSLNLTIIFMFNFLKIYFFNQLFSNNFKNYLKMMILINLFSLGGLPPFLGFFSKWMTINYLINYNMIFMNMMLIMTSLIMIFLYLRIMYSTFMINYMKLKWFKFKNKLNNYLLMVNYFITLMGLPLSSLLFF</sequence>
<evidence type="ECO:0000256" key="16">
    <source>
        <dbReference type="ARBA" id="ARBA00023136"/>
    </source>
</evidence>